<evidence type="ECO:0000313" key="5">
    <source>
        <dbReference type="Proteomes" id="UP000004892"/>
    </source>
</evidence>
<dbReference type="SUPFAM" id="SSF103088">
    <property type="entry name" value="OmpA-like"/>
    <property type="match status" value="1"/>
</dbReference>
<dbReference type="HOGENOM" id="CLU_016890_2_2_10"/>
<feature type="transmembrane region" description="Helical" evidence="2">
    <location>
        <begin position="12"/>
        <end position="34"/>
    </location>
</feature>
<dbReference type="InterPro" id="IPR050330">
    <property type="entry name" value="Bact_OuterMem_StrucFunc"/>
</dbReference>
<feature type="domain" description="OmpA-like" evidence="3">
    <location>
        <begin position="80"/>
        <end position="220"/>
    </location>
</feature>
<dbReference type="STRING" id="742817.HMPREF9449_01054"/>
<dbReference type="PANTHER" id="PTHR30329">
    <property type="entry name" value="STATOR ELEMENT OF FLAGELLAR MOTOR COMPLEX"/>
    <property type="match status" value="1"/>
</dbReference>
<proteinExistence type="predicted"/>
<comment type="caution">
    <text evidence="4">The sequence shown here is derived from an EMBL/GenBank/DDBJ whole genome shotgun (WGS) entry which is preliminary data.</text>
</comment>
<dbReference type="eggNOG" id="COG2885">
    <property type="taxonomic scope" value="Bacteria"/>
</dbReference>
<reference evidence="4 5" key="1">
    <citation type="submission" date="2012-01" db="EMBL/GenBank/DDBJ databases">
        <title>The Genome Sequence of Odoribacter laneus YIT 12061.</title>
        <authorList>
            <consortium name="The Broad Institute Genome Sequencing Platform"/>
            <person name="Earl A."/>
            <person name="Ward D."/>
            <person name="Feldgarden M."/>
            <person name="Gevers D."/>
            <person name="Morotomi M."/>
            <person name="Young S.K."/>
            <person name="Zeng Q."/>
            <person name="Gargeya S."/>
            <person name="Fitzgerald M."/>
            <person name="Haas B."/>
            <person name="Abouelleil A."/>
            <person name="Alvarado L."/>
            <person name="Arachchi H.M."/>
            <person name="Berlin A."/>
            <person name="Chapman S.B."/>
            <person name="Gearin G."/>
            <person name="Goldberg J."/>
            <person name="Griggs A."/>
            <person name="Gujja S."/>
            <person name="Hansen M."/>
            <person name="Heiman D."/>
            <person name="Howarth C."/>
            <person name="Larimer J."/>
            <person name="Lui A."/>
            <person name="MacDonald P.J.P."/>
            <person name="McCowen C."/>
            <person name="Montmayeur A."/>
            <person name="Murphy C."/>
            <person name="Neiman D."/>
            <person name="Pearson M."/>
            <person name="Priest M."/>
            <person name="Roberts A."/>
            <person name="Saif S."/>
            <person name="Shea T."/>
            <person name="Sisk P."/>
            <person name="Stolte C."/>
            <person name="Sykes S."/>
            <person name="Wortman J."/>
            <person name="Nusbaum C."/>
            <person name="Birren B."/>
        </authorList>
    </citation>
    <scope>NUCLEOTIDE SEQUENCE [LARGE SCALE GENOMIC DNA]</scope>
    <source>
        <strain evidence="4 5">YIT 12061</strain>
    </source>
</reference>
<keyword evidence="1 2" id="KW-0472">Membrane</keyword>
<dbReference type="PANTHER" id="PTHR30329:SF21">
    <property type="entry name" value="LIPOPROTEIN YIAD-RELATED"/>
    <property type="match status" value="1"/>
</dbReference>
<dbReference type="Pfam" id="PF00691">
    <property type="entry name" value="OmpA"/>
    <property type="match status" value="1"/>
</dbReference>
<evidence type="ECO:0000259" key="3">
    <source>
        <dbReference type="PROSITE" id="PS51123"/>
    </source>
</evidence>
<dbReference type="Gene3D" id="3.30.1330.60">
    <property type="entry name" value="OmpA-like domain"/>
    <property type="match status" value="1"/>
</dbReference>
<accession>H1DFL8</accession>
<organism evidence="4 5">
    <name type="scientific">Odoribacter laneus YIT 12061</name>
    <dbReference type="NCBI Taxonomy" id="742817"/>
    <lineage>
        <taxon>Bacteria</taxon>
        <taxon>Pseudomonadati</taxon>
        <taxon>Bacteroidota</taxon>
        <taxon>Bacteroidia</taxon>
        <taxon>Bacteroidales</taxon>
        <taxon>Odoribacteraceae</taxon>
        <taxon>Odoribacter</taxon>
    </lineage>
</organism>
<dbReference type="PATRIC" id="fig|742817.3.peg.1115"/>
<dbReference type="PROSITE" id="PS51123">
    <property type="entry name" value="OMPA_2"/>
    <property type="match status" value="1"/>
</dbReference>
<dbReference type="CDD" id="cd07185">
    <property type="entry name" value="OmpA_C-like"/>
    <property type="match status" value="1"/>
</dbReference>
<keyword evidence="5" id="KW-1185">Reference proteome</keyword>
<sequence>MNSFQNNEESSWAVVAGVTFVLMLIFLFISVGYMSNAIQDKNKITAVANSYEKIQVELTNDLREEFSENLKEWNASFDPSNLSIRFEYPEILFKVGSAELNDKFKNILTSFFPRFLQIINDPKYKNDIEEIRIEGHTSSEWEGESSPRQAYFKNMELSQNRTRNVLEYLLSNIQDEDLFNWTKKYVTANGLSSSKPILNPDGQEDKIHSRRVEFRIKTNAEKQIIKIIEQTHQ</sequence>
<dbReference type="InterPro" id="IPR006665">
    <property type="entry name" value="OmpA-like"/>
</dbReference>
<dbReference type="GeneID" id="98068643"/>
<evidence type="ECO:0000256" key="1">
    <source>
        <dbReference type="PROSITE-ProRule" id="PRU00473"/>
    </source>
</evidence>
<evidence type="ECO:0000313" key="4">
    <source>
        <dbReference type="EMBL" id="EHP48691.1"/>
    </source>
</evidence>
<dbReference type="AlphaFoldDB" id="H1DFL8"/>
<dbReference type="GO" id="GO:0016020">
    <property type="term" value="C:membrane"/>
    <property type="evidence" value="ECO:0007669"/>
    <property type="project" value="UniProtKB-UniRule"/>
</dbReference>
<dbReference type="InterPro" id="IPR036737">
    <property type="entry name" value="OmpA-like_sf"/>
</dbReference>
<evidence type="ECO:0000256" key="2">
    <source>
        <dbReference type="SAM" id="Phobius"/>
    </source>
</evidence>
<name>H1DFL8_9BACT</name>
<dbReference type="EMBL" id="ADMC01000017">
    <property type="protein sequence ID" value="EHP48691.1"/>
    <property type="molecule type" value="Genomic_DNA"/>
</dbReference>
<gene>
    <name evidence="4" type="ORF">HMPREF9449_01054</name>
</gene>
<dbReference type="Proteomes" id="UP000004892">
    <property type="component" value="Unassembled WGS sequence"/>
</dbReference>
<dbReference type="RefSeq" id="WP_009136202.1">
    <property type="nucleotide sequence ID" value="NZ_JH594596.1"/>
</dbReference>
<keyword evidence="2" id="KW-0812">Transmembrane</keyword>
<keyword evidence="2" id="KW-1133">Transmembrane helix</keyword>
<protein>
    <recommendedName>
        <fullName evidence="3">OmpA-like domain-containing protein</fullName>
    </recommendedName>
</protein>